<reference evidence="3" key="1">
    <citation type="submission" date="2017-02" db="EMBL/GenBank/DDBJ databases">
        <authorList>
            <person name="Regsiter A."/>
            <person name="William W."/>
        </authorList>
    </citation>
    <scope>NUCLEOTIDE SEQUENCE</scope>
    <source>
        <strain evidence="3">Bib</strain>
    </source>
</reference>
<evidence type="ECO:0000259" key="2">
    <source>
        <dbReference type="Pfam" id="PF02775"/>
    </source>
</evidence>
<dbReference type="GO" id="GO:0044281">
    <property type="term" value="P:small molecule metabolic process"/>
    <property type="evidence" value="ECO:0007669"/>
    <property type="project" value="UniProtKB-ARBA"/>
</dbReference>
<evidence type="ECO:0000256" key="1">
    <source>
        <dbReference type="ARBA" id="ARBA00023002"/>
    </source>
</evidence>
<proteinExistence type="predicted"/>
<name>A0A3P3XGA8_9SPIR</name>
<protein>
    <submittedName>
        <fullName evidence="3">2-oxoglutarate synthase subunit KorB</fullName>
        <ecNumber evidence="3">1.2.7.3</ecNumber>
    </submittedName>
</protein>
<accession>A0A3P3XGA8</accession>
<dbReference type="SUPFAM" id="SSF52518">
    <property type="entry name" value="Thiamin diphosphate-binding fold (THDP-binding)"/>
    <property type="match status" value="1"/>
</dbReference>
<dbReference type="AlphaFoldDB" id="A0A3P3XGA8"/>
<dbReference type="GO" id="GO:0045333">
    <property type="term" value="P:cellular respiration"/>
    <property type="evidence" value="ECO:0007669"/>
    <property type="project" value="UniProtKB-ARBA"/>
</dbReference>
<dbReference type="Gene3D" id="3.40.50.970">
    <property type="match status" value="1"/>
</dbReference>
<dbReference type="InterPro" id="IPR011766">
    <property type="entry name" value="TPP_enzyme_TPP-bd"/>
</dbReference>
<dbReference type="PANTHER" id="PTHR48084">
    <property type="entry name" value="2-OXOGLUTARATE OXIDOREDUCTASE SUBUNIT KORB-RELATED"/>
    <property type="match status" value="1"/>
</dbReference>
<dbReference type="GO" id="GO:0047553">
    <property type="term" value="F:2-oxoglutarate synthase activity"/>
    <property type="evidence" value="ECO:0007669"/>
    <property type="project" value="UniProtKB-EC"/>
</dbReference>
<gene>
    <name evidence="3" type="primary">korB</name>
    <name evidence="3" type="ORF">SPIROBIBN47_150178</name>
</gene>
<dbReference type="GO" id="GO:0030976">
    <property type="term" value="F:thiamine pyrophosphate binding"/>
    <property type="evidence" value="ECO:0007669"/>
    <property type="project" value="InterPro"/>
</dbReference>
<evidence type="ECO:0000313" key="3">
    <source>
        <dbReference type="EMBL" id="SLM10952.1"/>
    </source>
</evidence>
<dbReference type="CDD" id="cd03375">
    <property type="entry name" value="TPP_OGFOR"/>
    <property type="match status" value="1"/>
</dbReference>
<dbReference type="InterPro" id="IPR029061">
    <property type="entry name" value="THDP-binding"/>
</dbReference>
<dbReference type="EMBL" id="FWDM01000007">
    <property type="protein sequence ID" value="SLM10952.1"/>
    <property type="molecule type" value="Genomic_DNA"/>
</dbReference>
<dbReference type="Pfam" id="PF02775">
    <property type="entry name" value="TPP_enzyme_C"/>
    <property type="match status" value="1"/>
</dbReference>
<dbReference type="InterPro" id="IPR051457">
    <property type="entry name" value="2-oxoacid:Fd_oxidoreductase"/>
</dbReference>
<keyword evidence="1 3" id="KW-0560">Oxidoreductase</keyword>
<feature type="domain" description="Thiamine pyrophosphate enzyme TPP-binding" evidence="2">
    <location>
        <begin position="50"/>
        <end position="196"/>
    </location>
</feature>
<dbReference type="PANTHER" id="PTHR48084:SF1">
    <property type="entry name" value="2-OXOGLUTARATE SYNTHASE SUBUNIT KORB"/>
    <property type="match status" value="1"/>
</dbReference>
<dbReference type="EC" id="1.2.7.3" evidence="3"/>
<organism evidence="3">
    <name type="scientific">uncultured spirochete</name>
    <dbReference type="NCBI Taxonomy" id="156406"/>
    <lineage>
        <taxon>Bacteria</taxon>
        <taxon>Pseudomonadati</taxon>
        <taxon>Spirochaetota</taxon>
        <taxon>Spirochaetia</taxon>
        <taxon>Spirochaetales</taxon>
        <taxon>environmental samples</taxon>
    </lineage>
</organism>
<sequence>MAEFLSYFRQDRLPHIWCPGCGNGTVTGALVRAIDKLGIDKNNIVMVSGIGCSSRSVGYLDFDTLHTTHGRAIAFATGVKLARPRLKVIVITGDGDSAAIGGNHFIHAARRNIDITTIIINNDTYGMTSGQASPMTPHGMLGTTAPYGNVEYNFDLCELAKAAGATYVARATTYHYVLLEELISKAIMHKGFSVVEALSQCPTYFGRKNKIGGPVETLNWIKDQTINVKAAAALPPEKREGKILIGELHNVEKPEFTQQYLEVIAKVQRANPTYARNKGVPGCELNSD</sequence>